<gene>
    <name evidence="1" type="ORF">CDEST_03629</name>
</gene>
<sequence>MDTVGKVEFHSGQERLAKQALRRRINDRAVIENPLADYTDDQLEADVRSFAQTTMHVDTKSLLRAARVARPVRLYDEVVRNPSERCRQRAPRPIDGGGETGACT</sequence>
<dbReference type="KEGG" id="cdet:87940132"/>
<proteinExistence type="predicted"/>
<organism evidence="1 2">
    <name type="scientific">Colletotrichum destructivum</name>
    <dbReference type="NCBI Taxonomy" id="34406"/>
    <lineage>
        <taxon>Eukaryota</taxon>
        <taxon>Fungi</taxon>
        <taxon>Dikarya</taxon>
        <taxon>Ascomycota</taxon>
        <taxon>Pezizomycotina</taxon>
        <taxon>Sordariomycetes</taxon>
        <taxon>Hypocreomycetidae</taxon>
        <taxon>Glomerellales</taxon>
        <taxon>Glomerellaceae</taxon>
        <taxon>Colletotrichum</taxon>
        <taxon>Colletotrichum destructivum species complex</taxon>
    </lineage>
</organism>
<dbReference type="AlphaFoldDB" id="A0AAX4I6L5"/>
<dbReference type="RefSeq" id="XP_062775839.1">
    <property type="nucleotide sequence ID" value="XM_062919788.1"/>
</dbReference>
<reference evidence="2" key="1">
    <citation type="journal article" date="2023" name="bioRxiv">
        <title>Complete genome of the Medicago anthracnose fungus, Colletotrichum destructivum, reveals a mini-chromosome-like region within a core chromosome.</title>
        <authorList>
            <person name="Lapalu N."/>
            <person name="Simon A."/>
            <person name="Lu A."/>
            <person name="Plaumann P.-L."/>
            <person name="Amselem J."/>
            <person name="Pigne S."/>
            <person name="Auger A."/>
            <person name="Koch C."/>
            <person name="Dallery J.-F."/>
            <person name="O'Connell R.J."/>
        </authorList>
    </citation>
    <scope>NUCLEOTIDE SEQUENCE [LARGE SCALE GENOMIC DNA]</scope>
    <source>
        <strain evidence="2">CBS 520.97</strain>
    </source>
</reference>
<name>A0AAX4I6L5_9PEZI</name>
<dbReference type="Proteomes" id="UP001322277">
    <property type="component" value="Chromosome 2"/>
</dbReference>
<protein>
    <submittedName>
        <fullName evidence="1">Uncharacterized protein</fullName>
    </submittedName>
</protein>
<accession>A0AAX4I6L5</accession>
<dbReference type="GeneID" id="87940132"/>
<evidence type="ECO:0000313" key="2">
    <source>
        <dbReference type="Proteomes" id="UP001322277"/>
    </source>
</evidence>
<evidence type="ECO:0000313" key="1">
    <source>
        <dbReference type="EMBL" id="WQF78615.1"/>
    </source>
</evidence>
<keyword evidence="2" id="KW-1185">Reference proteome</keyword>
<dbReference type="EMBL" id="CP137306">
    <property type="protein sequence ID" value="WQF78615.1"/>
    <property type="molecule type" value="Genomic_DNA"/>
</dbReference>